<keyword evidence="2" id="KW-1185">Reference proteome</keyword>
<dbReference type="EMBL" id="JACVVD010000032">
    <property type="protein sequence ID" value="MBD0384878.1"/>
    <property type="molecule type" value="Genomic_DNA"/>
</dbReference>
<accession>A0A926KZ28</accession>
<evidence type="ECO:0000313" key="1">
    <source>
        <dbReference type="EMBL" id="MBD0384878.1"/>
    </source>
</evidence>
<gene>
    <name evidence="1" type="ORF">ICC18_33255</name>
</gene>
<organism evidence="1 2">
    <name type="scientific">Paenibacillus sedimenti</name>
    <dbReference type="NCBI Taxonomy" id="2770274"/>
    <lineage>
        <taxon>Bacteria</taxon>
        <taxon>Bacillati</taxon>
        <taxon>Bacillota</taxon>
        <taxon>Bacilli</taxon>
        <taxon>Bacillales</taxon>
        <taxon>Paenibacillaceae</taxon>
        <taxon>Paenibacillus</taxon>
    </lineage>
</organism>
<dbReference type="Proteomes" id="UP000650466">
    <property type="component" value="Unassembled WGS sequence"/>
</dbReference>
<protein>
    <submittedName>
        <fullName evidence="1">Uncharacterized protein</fullName>
    </submittedName>
</protein>
<dbReference type="AlphaFoldDB" id="A0A926KZ28"/>
<sequence length="152" mass="18281">MQIEEIMKPGITGFIRYPDKFDEQDSKEFEMYLYQVLNWNKGKVIFKELLANNKNFFTYLIELNHKEYYLLSNSTYPLLAFASSVDYSGIIFIDPIDIFDTSLPNPYKILNKELLNKPIEIYDLERLRDYEIKNLKYWNPKTIGEVVFNYWD</sequence>
<comment type="caution">
    <text evidence="1">The sequence shown here is derived from an EMBL/GenBank/DDBJ whole genome shotgun (WGS) entry which is preliminary data.</text>
</comment>
<dbReference type="RefSeq" id="WP_188178635.1">
    <property type="nucleotide sequence ID" value="NZ_JACVVD010000032.1"/>
</dbReference>
<reference evidence="1" key="1">
    <citation type="submission" date="2020-09" db="EMBL/GenBank/DDBJ databases">
        <title>Draft Genome Sequence of Paenibacillus sp. WST5.</title>
        <authorList>
            <person name="Bao Z."/>
        </authorList>
    </citation>
    <scope>NUCLEOTIDE SEQUENCE</scope>
    <source>
        <strain evidence="1">WST5</strain>
    </source>
</reference>
<name>A0A926KZ28_9BACL</name>
<evidence type="ECO:0000313" key="2">
    <source>
        <dbReference type="Proteomes" id="UP000650466"/>
    </source>
</evidence>
<proteinExistence type="predicted"/>